<dbReference type="PANTHER" id="PTHR46975">
    <property type="entry name" value="PROTEIN SWEETIE"/>
    <property type="match status" value="1"/>
</dbReference>
<keyword evidence="3" id="KW-1185">Reference proteome</keyword>
<reference evidence="2 3" key="1">
    <citation type="submission" date="2022-03" db="EMBL/GenBank/DDBJ databases">
        <authorList>
            <person name="Nunn A."/>
            <person name="Chopra R."/>
            <person name="Nunn A."/>
            <person name="Contreras Garrido A."/>
        </authorList>
    </citation>
    <scope>NUCLEOTIDE SEQUENCE [LARGE SCALE GENOMIC DNA]</scope>
</reference>
<feature type="compositionally biased region" description="Basic and acidic residues" evidence="1">
    <location>
        <begin position="350"/>
        <end position="367"/>
    </location>
</feature>
<evidence type="ECO:0000313" key="2">
    <source>
        <dbReference type="EMBL" id="CAH2065816.1"/>
    </source>
</evidence>
<feature type="region of interest" description="Disordered" evidence="1">
    <location>
        <begin position="223"/>
        <end position="367"/>
    </location>
</feature>
<sequence>MKEKRRKSTLSSRVCCSYKYYGPVLLELATKIMTSGIVSSDQVAVKRILSLLSSTNYIILPLLNGSHMKSRHIRCREGYSLVCTRQALVLDTIPVNHSVKDIACFTLEFQATALQVLKSLIQRFNNAEERSFVIFFVGDIVSLMQGALLKQMSKESVVIAGECLRLIMLTSDGVSQVPFLSQNMFCCCCQQHTERSFRIKSVKHFACKNSEITIRASVSQDSALPKPKSLVPPMDIKLPAPEKVTSSADMVKAGSLSTAPNDDWDTFQSFPASTNPQVSESKAESIAEEEPDSRRRSCIHNETNNTTLAEEVDDQPLASDGAADTTREDSVDRSKRVEETLEPSLIEEALTSKDNKTPSEDHLAESE</sequence>
<evidence type="ECO:0000256" key="1">
    <source>
        <dbReference type="SAM" id="MobiDB-lite"/>
    </source>
</evidence>
<feature type="compositionally biased region" description="Basic and acidic residues" evidence="1">
    <location>
        <begin position="325"/>
        <end position="339"/>
    </location>
</feature>
<evidence type="ECO:0000313" key="3">
    <source>
        <dbReference type="Proteomes" id="UP000836841"/>
    </source>
</evidence>
<accession>A0AAU9SM42</accession>
<dbReference type="PANTHER" id="PTHR46975:SF2">
    <property type="entry name" value="PROTEIN SWEETIE"/>
    <property type="match status" value="1"/>
</dbReference>
<feature type="compositionally biased region" description="Polar residues" evidence="1">
    <location>
        <begin position="255"/>
        <end position="278"/>
    </location>
</feature>
<dbReference type="EMBL" id="OU466861">
    <property type="protein sequence ID" value="CAH2065816.1"/>
    <property type="molecule type" value="Genomic_DNA"/>
</dbReference>
<dbReference type="GO" id="GO:0005975">
    <property type="term" value="P:carbohydrate metabolic process"/>
    <property type="evidence" value="ECO:0007669"/>
    <property type="project" value="InterPro"/>
</dbReference>
<proteinExistence type="predicted"/>
<dbReference type="InterPro" id="IPR044218">
    <property type="entry name" value="SWEETIE"/>
</dbReference>
<organism evidence="2 3">
    <name type="scientific">Thlaspi arvense</name>
    <name type="common">Field penny-cress</name>
    <dbReference type="NCBI Taxonomy" id="13288"/>
    <lineage>
        <taxon>Eukaryota</taxon>
        <taxon>Viridiplantae</taxon>
        <taxon>Streptophyta</taxon>
        <taxon>Embryophyta</taxon>
        <taxon>Tracheophyta</taxon>
        <taxon>Spermatophyta</taxon>
        <taxon>Magnoliopsida</taxon>
        <taxon>eudicotyledons</taxon>
        <taxon>Gunneridae</taxon>
        <taxon>Pentapetalae</taxon>
        <taxon>rosids</taxon>
        <taxon>malvids</taxon>
        <taxon>Brassicales</taxon>
        <taxon>Brassicaceae</taxon>
        <taxon>Thlaspideae</taxon>
        <taxon>Thlaspi</taxon>
    </lineage>
</organism>
<name>A0AAU9SM42_THLAR</name>
<gene>
    <name evidence="2" type="ORF">TAV2_LOCUS15970</name>
</gene>
<dbReference type="Proteomes" id="UP000836841">
    <property type="component" value="Chromosome 5"/>
</dbReference>
<dbReference type="AlphaFoldDB" id="A0AAU9SM42"/>
<protein>
    <submittedName>
        <fullName evidence="2">Uncharacterized protein</fullName>
    </submittedName>
</protein>